<name>A0A934NMS3_9NOCA</name>
<dbReference type="Proteomes" id="UP000655868">
    <property type="component" value="Unassembled WGS sequence"/>
</dbReference>
<dbReference type="SUPFAM" id="SSF46955">
    <property type="entry name" value="Putative DNA-binding domain"/>
    <property type="match status" value="1"/>
</dbReference>
<evidence type="ECO:0008006" key="3">
    <source>
        <dbReference type="Google" id="ProtNLM"/>
    </source>
</evidence>
<gene>
    <name evidence="1" type="ORF">JGU71_04360</name>
</gene>
<reference evidence="1" key="1">
    <citation type="submission" date="2020-12" db="EMBL/GenBank/DDBJ databases">
        <title>Antrihabitans popcorni sp. nov. and Antrihabitans auranticaus sp. nov., isolated from a larva cave.</title>
        <authorList>
            <person name="Lee S.D."/>
            <person name="Kim I.S."/>
        </authorList>
    </citation>
    <scope>NUCLEOTIDE SEQUENCE</scope>
    <source>
        <strain evidence="1">YC3-6</strain>
    </source>
</reference>
<sequence length="71" mass="8129">MCTYGHRFVTDGQEQSETVTTSVAAWAAGVSEDTLRHWVHRGQIVRHGTPRRAEFDLSEVLRVAGKRHRRQ</sequence>
<dbReference type="AlphaFoldDB" id="A0A934NMS3"/>
<keyword evidence="2" id="KW-1185">Reference proteome</keyword>
<comment type="caution">
    <text evidence="1">The sequence shown here is derived from an EMBL/GenBank/DDBJ whole genome shotgun (WGS) entry which is preliminary data.</text>
</comment>
<accession>A0A934NMS3</accession>
<evidence type="ECO:0000313" key="2">
    <source>
        <dbReference type="Proteomes" id="UP000655868"/>
    </source>
</evidence>
<dbReference type="EMBL" id="JAEMNV010000001">
    <property type="protein sequence ID" value="MBJ8338111.1"/>
    <property type="molecule type" value="Genomic_DNA"/>
</dbReference>
<protein>
    <recommendedName>
        <fullName evidence="3">DNA-binding protein</fullName>
    </recommendedName>
</protein>
<evidence type="ECO:0000313" key="1">
    <source>
        <dbReference type="EMBL" id="MBJ8338111.1"/>
    </source>
</evidence>
<organism evidence="1 2">
    <name type="scientific">Antrihabitans stalagmiti</name>
    <dbReference type="NCBI Taxonomy" id="2799499"/>
    <lineage>
        <taxon>Bacteria</taxon>
        <taxon>Bacillati</taxon>
        <taxon>Actinomycetota</taxon>
        <taxon>Actinomycetes</taxon>
        <taxon>Mycobacteriales</taxon>
        <taxon>Nocardiaceae</taxon>
        <taxon>Antrihabitans</taxon>
    </lineage>
</organism>
<dbReference type="InterPro" id="IPR009061">
    <property type="entry name" value="DNA-bd_dom_put_sf"/>
</dbReference>
<proteinExistence type="predicted"/>